<evidence type="ECO:0000256" key="1">
    <source>
        <dbReference type="ARBA" id="ARBA00022722"/>
    </source>
</evidence>
<dbReference type="AlphaFoldDB" id="S8CCZ8"/>
<evidence type="ECO:0000313" key="3">
    <source>
        <dbReference type="EMBL" id="EPS64770.1"/>
    </source>
</evidence>
<dbReference type="Proteomes" id="UP000015453">
    <property type="component" value="Unassembled WGS sequence"/>
</dbReference>
<dbReference type="EMBL" id="AUSU01004623">
    <property type="protein sequence ID" value="EPS64770.1"/>
    <property type="molecule type" value="Genomic_DNA"/>
</dbReference>
<dbReference type="GO" id="GO:0004540">
    <property type="term" value="F:RNA nuclease activity"/>
    <property type="evidence" value="ECO:0007669"/>
    <property type="project" value="InterPro"/>
</dbReference>
<dbReference type="GO" id="GO:0005737">
    <property type="term" value="C:cytoplasm"/>
    <property type="evidence" value="ECO:0007669"/>
    <property type="project" value="TreeGrafter"/>
</dbReference>
<evidence type="ECO:0000256" key="2">
    <source>
        <dbReference type="SAM" id="MobiDB-lite"/>
    </source>
</evidence>
<keyword evidence="1" id="KW-0378">Hydrolase</keyword>
<dbReference type="GO" id="GO:0003723">
    <property type="term" value="F:RNA binding"/>
    <property type="evidence" value="ECO:0007669"/>
    <property type="project" value="InterPro"/>
</dbReference>
<proteinExistence type="predicted"/>
<evidence type="ECO:0000313" key="4">
    <source>
        <dbReference type="Proteomes" id="UP000015453"/>
    </source>
</evidence>
<dbReference type="OrthoDB" id="1688410at2759"/>
<protein>
    <submittedName>
        <fullName evidence="3">Uncharacterized protein</fullName>
    </submittedName>
</protein>
<keyword evidence="1" id="KW-0540">Nuclease</keyword>
<feature type="non-terminal residue" evidence="3">
    <location>
        <position position="90"/>
    </location>
</feature>
<organism evidence="3 4">
    <name type="scientific">Genlisea aurea</name>
    <dbReference type="NCBI Taxonomy" id="192259"/>
    <lineage>
        <taxon>Eukaryota</taxon>
        <taxon>Viridiplantae</taxon>
        <taxon>Streptophyta</taxon>
        <taxon>Embryophyta</taxon>
        <taxon>Tracheophyta</taxon>
        <taxon>Spermatophyta</taxon>
        <taxon>Magnoliopsida</taxon>
        <taxon>eudicotyledons</taxon>
        <taxon>Gunneridae</taxon>
        <taxon>Pentapetalae</taxon>
        <taxon>asterids</taxon>
        <taxon>lamiids</taxon>
        <taxon>Lamiales</taxon>
        <taxon>Lentibulariaceae</taxon>
        <taxon>Genlisea</taxon>
    </lineage>
</organism>
<dbReference type="PANTHER" id="PTHR30001:SF1">
    <property type="entry name" value="RIBONUCLEASE E_G-LIKE PROTEIN, CHLOROPLASTIC"/>
    <property type="match status" value="1"/>
</dbReference>
<accession>S8CCZ8</accession>
<dbReference type="GO" id="GO:0006364">
    <property type="term" value="P:rRNA processing"/>
    <property type="evidence" value="ECO:0007669"/>
    <property type="project" value="TreeGrafter"/>
</dbReference>
<keyword evidence="4" id="KW-1185">Reference proteome</keyword>
<sequence length="90" mass="10203">SKMDQKADAEKPKSWPRFILRVDQHMCNYLTSGKKTRLALISSSLKVWILLKVARGLSRGGFEVKALPEGSQKKQQRPVSISVLRPREVV</sequence>
<feature type="region of interest" description="Disordered" evidence="2">
    <location>
        <begin position="67"/>
        <end position="90"/>
    </location>
</feature>
<dbReference type="PANTHER" id="PTHR30001">
    <property type="entry name" value="RIBONUCLEASE"/>
    <property type="match status" value="1"/>
</dbReference>
<gene>
    <name evidence="3" type="ORF">M569_10011</name>
</gene>
<name>S8CCZ8_9LAMI</name>
<comment type="caution">
    <text evidence="3">The sequence shown here is derived from an EMBL/GenBank/DDBJ whole genome shotgun (WGS) entry which is preliminary data.</text>
</comment>
<dbReference type="InterPro" id="IPR004659">
    <property type="entry name" value="RNase_E/G"/>
</dbReference>
<feature type="non-terminal residue" evidence="3">
    <location>
        <position position="1"/>
    </location>
</feature>
<reference evidence="3 4" key="1">
    <citation type="journal article" date="2013" name="BMC Genomics">
        <title>The miniature genome of a carnivorous plant Genlisea aurea contains a low number of genes and short non-coding sequences.</title>
        <authorList>
            <person name="Leushkin E.V."/>
            <person name="Sutormin R.A."/>
            <person name="Nabieva E.R."/>
            <person name="Penin A.A."/>
            <person name="Kondrashov A.S."/>
            <person name="Logacheva M.D."/>
        </authorList>
    </citation>
    <scope>NUCLEOTIDE SEQUENCE [LARGE SCALE GENOMIC DNA]</scope>
</reference>